<dbReference type="EMBL" id="CP014263">
    <property type="protein sequence ID" value="AQG81920.1"/>
    <property type="molecule type" value="Genomic_DNA"/>
</dbReference>
<dbReference type="PROSITE" id="PS01124">
    <property type="entry name" value="HTH_ARAC_FAMILY_2"/>
    <property type="match status" value="1"/>
</dbReference>
<name>A0A1P9X2R9_9BACT</name>
<dbReference type="InterPro" id="IPR046532">
    <property type="entry name" value="DUF6597"/>
</dbReference>
<dbReference type="Proteomes" id="UP000187941">
    <property type="component" value="Chromosome"/>
</dbReference>
<dbReference type="PANTHER" id="PTHR46796">
    <property type="entry name" value="HTH-TYPE TRANSCRIPTIONAL ACTIVATOR RHAS-RELATED"/>
    <property type="match status" value="1"/>
</dbReference>
<dbReference type="SMART" id="SM00342">
    <property type="entry name" value="HTH_ARAC"/>
    <property type="match status" value="1"/>
</dbReference>
<protein>
    <recommendedName>
        <fullName evidence="4">HTH araC/xylS-type domain-containing protein</fullName>
    </recommendedName>
</protein>
<sequence>MVLQEYKPSPALSAYIRTFRLVQYEYKVDGSLPVKAYPPRPEHCLSFYARDVEQVEYDYSRVKTGNMRTVLFGQQTEVSNRLVGNVFLLIQVVFKPGALFRLTGIPSGELTNQYIDAETVFSTNIKFVNDQINDCATYVQMIGVVEQFLLGELARKAIRPVHALDCALGTLFGNDAVPGVDWLAGRSCLSVRQFERAFNERMGVSPKFYLKVLRFENAFRLRNKYPNADWLSIALQCGFYDYQHLAKDYKTLTGYGPNAFHQIDLSGPERLFGEADTY</sequence>
<keyword evidence="3" id="KW-0804">Transcription</keyword>
<dbReference type="Pfam" id="PF20240">
    <property type="entry name" value="DUF6597"/>
    <property type="match status" value="1"/>
</dbReference>
<dbReference type="OrthoDB" id="635259at2"/>
<reference evidence="5 6" key="1">
    <citation type="submission" date="2016-01" db="EMBL/GenBank/DDBJ databases">
        <authorList>
            <person name="Oliw E.H."/>
        </authorList>
    </citation>
    <scope>NUCLEOTIDE SEQUENCE [LARGE SCALE GENOMIC DNA]</scope>
    <source>
        <strain evidence="5 6">DY10</strain>
    </source>
</reference>
<organism evidence="5 6">
    <name type="scientific">Spirosoma montaniterrae</name>
    <dbReference type="NCBI Taxonomy" id="1178516"/>
    <lineage>
        <taxon>Bacteria</taxon>
        <taxon>Pseudomonadati</taxon>
        <taxon>Bacteroidota</taxon>
        <taxon>Cytophagia</taxon>
        <taxon>Cytophagales</taxon>
        <taxon>Cytophagaceae</taxon>
        <taxon>Spirosoma</taxon>
    </lineage>
</organism>
<gene>
    <name evidence="5" type="ORF">AWR27_23060</name>
</gene>
<dbReference type="KEGG" id="smon:AWR27_23060"/>
<keyword evidence="1" id="KW-0805">Transcription regulation</keyword>
<dbReference type="RefSeq" id="WP_077133399.1">
    <property type="nucleotide sequence ID" value="NZ_CP014263.1"/>
</dbReference>
<dbReference type="GO" id="GO:0043565">
    <property type="term" value="F:sequence-specific DNA binding"/>
    <property type="evidence" value="ECO:0007669"/>
    <property type="project" value="InterPro"/>
</dbReference>
<accession>A0A1P9X2R9</accession>
<dbReference type="Gene3D" id="1.10.10.60">
    <property type="entry name" value="Homeodomain-like"/>
    <property type="match status" value="1"/>
</dbReference>
<dbReference type="PANTHER" id="PTHR46796:SF13">
    <property type="entry name" value="HTH-TYPE TRANSCRIPTIONAL ACTIVATOR RHAS"/>
    <property type="match status" value="1"/>
</dbReference>
<keyword evidence="6" id="KW-1185">Reference proteome</keyword>
<feature type="domain" description="HTH araC/xylS-type" evidence="4">
    <location>
        <begin position="180"/>
        <end position="263"/>
    </location>
</feature>
<dbReference type="InterPro" id="IPR050204">
    <property type="entry name" value="AraC_XylS_family_regulators"/>
</dbReference>
<dbReference type="Pfam" id="PF12833">
    <property type="entry name" value="HTH_18"/>
    <property type="match status" value="1"/>
</dbReference>
<evidence type="ECO:0000256" key="2">
    <source>
        <dbReference type="ARBA" id="ARBA00023125"/>
    </source>
</evidence>
<dbReference type="STRING" id="1178516.AWR27_23060"/>
<dbReference type="InterPro" id="IPR018060">
    <property type="entry name" value="HTH_AraC"/>
</dbReference>
<proteinExistence type="predicted"/>
<dbReference type="AlphaFoldDB" id="A0A1P9X2R9"/>
<evidence type="ECO:0000256" key="1">
    <source>
        <dbReference type="ARBA" id="ARBA00023015"/>
    </source>
</evidence>
<evidence type="ECO:0000313" key="5">
    <source>
        <dbReference type="EMBL" id="AQG81920.1"/>
    </source>
</evidence>
<keyword evidence="2" id="KW-0238">DNA-binding</keyword>
<evidence type="ECO:0000259" key="4">
    <source>
        <dbReference type="PROSITE" id="PS01124"/>
    </source>
</evidence>
<evidence type="ECO:0000256" key="3">
    <source>
        <dbReference type="ARBA" id="ARBA00023163"/>
    </source>
</evidence>
<dbReference type="GO" id="GO:0003700">
    <property type="term" value="F:DNA-binding transcription factor activity"/>
    <property type="evidence" value="ECO:0007669"/>
    <property type="project" value="InterPro"/>
</dbReference>
<evidence type="ECO:0000313" key="6">
    <source>
        <dbReference type="Proteomes" id="UP000187941"/>
    </source>
</evidence>